<dbReference type="PROSITE" id="PS51155">
    <property type="entry name" value="CHIT_BIND_RR_2"/>
    <property type="match status" value="1"/>
</dbReference>
<evidence type="ECO:0000256" key="1">
    <source>
        <dbReference type="ARBA" id="ARBA00022460"/>
    </source>
</evidence>
<dbReference type="AlphaFoldDB" id="A0A7R8H442"/>
<dbReference type="Proteomes" id="UP000675881">
    <property type="component" value="Chromosome 14"/>
</dbReference>
<evidence type="ECO:0000256" key="2">
    <source>
        <dbReference type="SAM" id="MobiDB-lite"/>
    </source>
</evidence>
<keyword evidence="5" id="KW-1185">Reference proteome</keyword>
<gene>
    <name evidence="4" type="ORF">LSAA_4709</name>
</gene>
<feature type="region of interest" description="Disordered" evidence="2">
    <location>
        <begin position="17"/>
        <end position="169"/>
    </location>
</feature>
<evidence type="ECO:0000313" key="4">
    <source>
        <dbReference type="EMBL" id="CAF2851319.1"/>
    </source>
</evidence>
<sequence length="255" mass="26026">MFFKLATLCIAFNVAAGAPSAPPSYGAPPPPVPVYEAPPSYGAPPPPPPAPVEPAPPSYGPPPPPPAAEPIPPYTFNYAVLDTESESDFSAEEESKDGAVSGQYKVLRADAAGAPSAPPSYGAPPPPVPVYEAPPSYGAPPPPPPAPVEPALPSYGPPPPPPAAEPIPPYAFNYAVLDTESESDFSAEEESKDGAVSGQYKVLRADGKIMTVTYSVEGESGFVADIVTEDAPVAPAAPAYGAPPAPLPQYLPSYA</sequence>
<accession>A0A7R8H442</accession>
<feature type="region of interest" description="Disordered" evidence="2">
    <location>
        <begin position="236"/>
        <end position="255"/>
    </location>
</feature>
<proteinExistence type="predicted"/>
<dbReference type="Pfam" id="PF00379">
    <property type="entry name" value="Chitin_bind_4"/>
    <property type="match status" value="1"/>
</dbReference>
<feature type="chain" id="PRO_5043377746" evidence="3">
    <location>
        <begin position="18"/>
        <end position="255"/>
    </location>
</feature>
<dbReference type="GO" id="GO:0005615">
    <property type="term" value="C:extracellular space"/>
    <property type="evidence" value="ECO:0007669"/>
    <property type="project" value="TreeGrafter"/>
</dbReference>
<dbReference type="PANTHER" id="PTHR12236:SF79">
    <property type="entry name" value="CUTICULAR PROTEIN 50CB-RELATED"/>
    <property type="match status" value="1"/>
</dbReference>
<keyword evidence="3" id="KW-0732">Signal</keyword>
<evidence type="ECO:0000256" key="3">
    <source>
        <dbReference type="SAM" id="SignalP"/>
    </source>
</evidence>
<dbReference type="InterPro" id="IPR000618">
    <property type="entry name" value="Insect_cuticle"/>
</dbReference>
<feature type="compositionally biased region" description="Pro residues" evidence="2">
    <location>
        <begin position="41"/>
        <end position="73"/>
    </location>
</feature>
<feature type="compositionally biased region" description="Acidic residues" evidence="2">
    <location>
        <begin position="83"/>
        <end position="95"/>
    </location>
</feature>
<protein>
    <submittedName>
        <fullName evidence="4">(salmon louse) hypothetical protein</fullName>
    </submittedName>
</protein>
<dbReference type="InterPro" id="IPR051217">
    <property type="entry name" value="Insect_Cuticle_Struc_Prot"/>
</dbReference>
<dbReference type="GO" id="GO:0042302">
    <property type="term" value="F:structural constituent of cuticle"/>
    <property type="evidence" value="ECO:0007669"/>
    <property type="project" value="UniProtKB-UniRule"/>
</dbReference>
<name>A0A7R8H442_LEPSM</name>
<feature type="compositionally biased region" description="Pro residues" evidence="2">
    <location>
        <begin position="20"/>
        <end position="33"/>
    </location>
</feature>
<reference evidence="4" key="1">
    <citation type="submission" date="2021-02" db="EMBL/GenBank/DDBJ databases">
        <authorList>
            <person name="Bekaert M."/>
        </authorList>
    </citation>
    <scope>NUCLEOTIDE SEQUENCE</scope>
    <source>
        <strain evidence="4">IoA-00</strain>
    </source>
</reference>
<organism evidence="4 5">
    <name type="scientific">Lepeophtheirus salmonis</name>
    <name type="common">Salmon louse</name>
    <name type="synonym">Caligus salmonis</name>
    <dbReference type="NCBI Taxonomy" id="72036"/>
    <lineage>
        <taxon>Eukaryota</taxon>
        <taxon>Metazoa</taxon>
        <taxon>Ecdysozoa</taxon>
        <taxon>Arthropoda</taxon>
        <taxon>Crustacea</taxon>
        <taxon>Multicrustacea</taxon>
        <taxon>Hexanauplia</taxon>
        <taxon>Copepoda</taxon>
        <taxon>Siphonostomatoida</taxon>
        <taxon>Caligidae</taxon>
        <taxon>Lepeophtheirus</taxon>
    </lineage>
</organism>
<dbReference type="PRINTS" id="PR01217">
    <property type="entry name" value="PRICHEXTENSN"/>
</dbReference>
<dbReference type="EMBL" id="HG994593">
    <property type="protein sequence ID" value="CAF2851319.1"/>
    <property type="molecule type" value="Genomic_DNA"/>
</dbReference>
<feature type="compositionally biased region" description="Pro residues" evidence="2">
    <location>
        <begin position="137"/>
        <end position="169"/>
    </location>
</feature>
<evidence type="ECO:0000313" key="5">
    <source>
        <dbReference type="Proteomes" id="UP000675881"/>
    </source>
</evidence>
<feature type="signal peptide" evidence="3">
    <location>
        <begin position="1"/>
        <end position="17"/>
    </location>
</feature>
<keyword evidence="1" id="KW-0193">Cuticle</keyword>
<dbReference type="GO" id="GO:0031012">
    <property type="term" value="C:extracellular matrix"/>
    <property type="evidence" value="ECO:0007669"/>
    <property type="project" value="TreeGrafter"/>
</dbReference>
<dbReference type="PANTHER" id="PTHR12236">
    <property type="entry name" value="STRUCTURAL CONTITUENT OF CUTICLE"/>
    <property type="match status" value="1"/>
</dbReference>
<feature type="compositionally biased region" description="Pro residues" evidence="2">
    <location>
        <begin position="116"/>
        <end position="129"/>
    </location>
</feature>